<evidence type="ECO:0000256" key="9">
    <source>
        <dbReference type="ARBA" id="ARBA00023002"/>
    </source>
</evidence>
<dbReference type="GO" id="GO:0034599">
    <property type="term" value="P:cellular response to oxidative stress"/>
    <property type="evidence" value="ECO:0007669"/>
    <property type="project" value="InterPro"/>
</dbReference>
<comment type="catalytic activity">
    <reaction evidence="12">
        <text>2 Fe(II)-[cytochrome c] + H2O2 + 2 H(+) = 2 Fe(III)-[cytochrome c] + 2 H2O</text>
        <dbReference type="Rhea" id="RHEA:16581"/>
        <dbReference type="Rhea" id="RHEA-COMP:10350"/>
        <dbReference type="Rhea" id="RHEA-COMP:14399"/>
        <dbReference type="ChEBI" id="CHEBI:15377"/>
        <dbReference type="ChEBI" id="CHEBI:15378"/>
        <dbReference type="ChEBI" id="CHEBI:16240"/>
        <dbReference type="ChEBI" id="CHEBI:29033"/>
        <dbReference type="ChEBI" id="CHEBI:29034"/>
        <dbReference type="EC" id="1.11.1.5"/>
    </reaction>
</comment>
<dbReference type="PROSITE" id="PS50873">
    <property type="entry name" value="PEROXIDASE_4"/>
    <property type="match status" value="1"/>
</dbReference>
<evidence type="ECO:0000256" key="2">
    <source>
        <dbReference type="ARBA" id="ARBA00004305"/>
    </source>
</evidence>
<evidence type="ECO:0000256" key="11">
    <source>
        <dbReference type="ARBA" id="ARBA00023128"/>
    </source>
</evidence>
<dbReference type="InterPro" id="IPR019794">
    <property type="entry name" value="Peroxidases_AS"/>
</dbReference>
<sequence length="405" mass="44649">MQPGCYVSYVGTNPPVTDSHVAILFSRPPWILCSCLLSHFLSTTPKVEMSLRTTSALRNVARRAMVAPRAVAPVMVARRHNSNQQQGSTPPPKSGGNGMLIALGVAALAGGGYYYYSQQEGGAVSATTEKTKEDYQKVYNAIAEGLDKEGYDDGSLAPVVLRLAWHSSGTYDKETKTGGSNYATMRFPAEGGHGANAGLIVARDYMETIKKQFPWISYGDLWTLGGVVAVQETGGPTIPWRPGRIDGFEINQTPDGRLPDASQGAKHIRDIFYRMGFNDRDIVALSGAHALGRGHTDRSGYDGPWTFSPVSFSNSFYDLLLNDAWQWRKWKGPAQYEDKKTKSLMMLPTDMALITDPKFKPIVQEYAKDEEAFFRDFAKAFGTMIELGVPVEQFKTKEPWNMDTA</sequence>
<dbReference type="SUPFAM" id="SSF48113">
    <property type="entry name" value="Heme-dependent peroxidases"/>
    <property type="match status" value="1"/>
</dbReference>
<keyword evidence="9 13" id="KW-0560">Oxidoreductase</keyword>
<dbReference type="FunFam" id="1.10.520.10:FF:000005">
    <property type="entry name" value="Cytochrome c peroxidase"/>
    <property type="match status" value="1"/>
</dbReference>
<feature type="domain" description="Plant heme peroxidase family profile" evidence="14">
    <location>
        <begin position="115"/>
        <end position="389"/>
    </location>
</feature>
<proteinExistence type="inferred from homology"/>
<keyword evidence="10" id="KW-0408">Iron</keyword>
<dbReference type="EC" id="1.11.1.-" evidence="13"/>
<evidence type="ECO:0000256" key="7">
    <source>
        <dbReference type="ARBA" id="ARBA00022723"/>
    </source>
</evidence>
<reference evidence="15" key="1">
    <citation type="journal article" date="2023" name="BMC Genomics">
        <title>Chromosome-level genome assemblies of Cutaneotrichosporon spp. (Trichosporonales, Basidiomycota) reveal imbalanced evolution between nucleotide sequences and chromosome synteny.</title>
        <authorList>
            <person name="Kobayashi Y."/>
            <person name="Kayamori A."/>
            <person name="Aoki K."/>
            <person name="Shiwa Y."/>
            <person name="Matsutani M."/>
            <person name="Fujita N."/>
            <person name="Sugita T."/>
            <person name="Iwasaki W."/>
            <person name="Tanaka N."/>
            <person name="Takashima M."/>
        </authorList>
    </citation>
    <scope>NUCLEOTIDE SEQUENCE</scope>
    <source>
        <strain evidence="15">HIS016</strain>
    </source>
</reference>
<keyword evidence="8" id="KW-0809">Transit peptide</keyword>
<keyword evidence="5 13" id="KW-0575">Peroxidase</keyword>
<dbReference type="PANTHER" id="PTHR31356">
    <property type="entry name" value="THYLAKOID LUMENAL 29 KDA PROTEIN, CHLOROPLASTIC-RELATED"/>
    <property type="match status" value="1"/>
</dbReference>
<evidence type="ECO:0000259" key="14">
    <source>
        <dbReference type="PROSITE" id="PS50873"/>
    </source>
</evidence>
<evidence type="ECO:0000256" key="12">
    <source>
        <dbReference type="ARBA" id="ARBA00049265"/>
    </source>
</evidence>
<dbReference type="GO" id="GO:0046872">
    <property type="term" value="F:metal ion binding"/>
    <property type="evidence" value="ECO:0007669"/>
    <property type="project" value="UniProtKB-UniRule"/>
</dbReference>
<evidence type="ECO:0000256" key="6">
    <source>
        <dbReference type="ARBA" id="ARBA00022617"/>
    </source>
</evidence>
<organism evidence="15 16">
    <name type="scientific">Cutaneotrichosporon spelunceum</name>
    <dbReference type="NCBI Taxonomy" id="1672016"/>
    <lineage>
        <taxon>Eukaryota</taxon>
        <taxon>Fungi</taxon>
        <taxon>Dikarya</taxon>
        <taxon>Basidiomycota</taxon>
        <taxon>Agaricomycotina</taxon>
        <taxon>Tremellomycetes</taxon>
        <taxon>Trichosporonales</taxon>
        <taxon>Trichosporonaceae</taxon>
        <taxon>Cutaneotrichosporon</taxon>
    </lineage>
</organism>
<dbReference type="GO" id="GO:0004130">
    <property type="term" value="F:cytochrome-c peroxidase activity"/>
    <property type="evidence" value="ECO:0007669"/>
    <property type="project" value="UniProtKB-EC"/>
</dbReference>
<evidence type="ECO:0000256" key="5">
    <source>
        <dbReference type="ARBA" id="ARBA00022559"/>
    </source>
</evidence>
<dbReference type="GO" id="GO:0005759">
    <property type="term" value="C:mitochondrial matrix"/>
    <property type="evidence" value="ECO:0007669"/>
    <property type="project" value="UniProtKB-SubCell"/>
</dbReference>
<dbReference type="Proteomes" id="UP001222932">
    <property type="component" value="Unassembled WGS sequence"/>
</dbReference>
<evidence type="ECO:0000313" key="16">
    <source>
        <dbReference type="Proteomes" id="UP001222932"/>
    </source>
</evidence>
<accession>A0AAD3YD32</accession>
<comment type="similarity">
    <text evidence="4">Belongs to the peroxidase family. Cytochrome c peroxidase subfamily.</text>
</comment>
<dbReference type="GO" id="GO:0020037">
    <property type="term" value="F:heme binding"/>
    <property type="evidence" value="ECO:0007669"/>
    <property type="project" value="UniProtKB-UniRule"/>
</dbReference>
<name>A0AAD3YD32_9TREE</name>
<dbReference type="InterPro" id="IPR002016">
    <property type="entry name" value="Haem_peroxidase"/>
</dbReference>
<keyword evidence="11" id="KW-0496">Mitochondrion</keyword>
<comment type="caution">
    <text evidence="15">The sequence shown here is derived from an EMBL/GenBank/DDBJ whole genome shotgun (WGS) entry which is preliminary data.</text>
</comment>
<evidence type="ECO:0000313" key="15">
    <source>
        <dbReference type="EMBL" id="GMK57758.1"/>
    </source>
</evidence>
<keyword evidence="6" id="KW-0349">Heme</keyword>
<evidence type="ECO:0000256" key="10">
    <source>
        <dbReference type="ARBA" id="ARBA00023004"/>
    </source>
</evidence>
<dbReference type="Pfam" id="PF00141">
    <property type="entry name" value="peroxidase"/>
    <property type="match status" value="1"/>
</dbReference>
<evidence type="ECO:0000256" key="4">
    <source>
        <dbReference type="ARBA" id="ARBA00005997"/>
    </source>
</evidence>
<dbReference type="Gene3D" id="1.10.520.10">
    <property type="match status" value="1"/>
</dbReference>
<evidence type="ECO:0000256" key="1">
    <source>
        <dbReference type="ARBA" id="ARBA00003917"/>
    </source>
</evidence>
<dbReference type="GO" id="GO:0042744">
    <property type="term" value="P:hydrogen peroxide catabolic process"/>
    <property type="evidence" value="ECO:0007669"/>
    <property type="project" value="TreeGrafter"/>
</dbReference>
<dbReference type="InterPro" id="IPR010255">
    <property type="entry name" value="Haem_peroxidase_sf"/>
</dbReference>
<dbReference type="GO" id="GO:0005758">
    <property type="term" value="C:mitochondrial intermembrane space"/>
    <property type="evidence" value="ECO:0007669"/>
    <property type="project" value="UniProtKB-SubCell"/>
</dbReference>
<evidence type="ECO:0000256" key="3">
    <source>
        <dbReference type="ARBA" id="ARBA00004569"/>
    </source>
</evidence>
<keyword evidence="7" id="KW-0479">Metal-binding</keyword>
<dbReference type="FunFam" id="1.10.420.10:FF:000009">
    <property type="entry name" value="Ascorbate peroxidase"/>
    <property type="match status" value="1"/>
</dbReference>
<dbReference type="PANTHER" id="PTHR31356:SF58">
    <property type="entry name" value="CYTOCHROME C PEROXIDASE, MITOCHONDRIAL"/>
    <property type="match status" value="1"/>
</dbReference>
<gene>
    <name evidence="15" type="primary">CCP1</name>
    <name evidence="15" type="ORF">CspeluHIS016_0405920</name>
</gene>
<dbReference type="GO" id="GO:0000302">
    <property type="term" value="P:response to reactive oxygen species"/>
    <property type="evidence" value="ECO:0007669"/>
    <property type="project" value="TreeGrafter"/>
</dbReference>
<comment type="function">
    <text evidence="1">Destroys radicals which are normally produced within the cells and which are toxic to biological systems.</text>
</comment>
<evidence type="ECO:0000256" key="13">
    <source>
        <dbReference type="RuleBase" id="RU363051"/>
    </source>
</evidence>
<protein>
    <recommendedName>
        <fullName evidence="13">Peroxidase</fullName>
        <ecNumber evidence="13">1.11.1.-</ecNumber>
    </recommendedName>
</protein>
<dbReference type="PROSITE" id="PS00436">
    <property type="entry name" value="PEROXIDASE_2"/>
    <property type="match status" value="1"/>
</dbReference>
<dbReference type="CDD" id="cd00691">
    <property type="entry name" value="ascorbate_peroxidase"/>
    <property type="match status" value="1"/>
</dbReference>
<dbReference type="InterPro" id="IPR019793">
    <property type="entry name" value="Peroxidases_heam-ligand_BS"/>
</dbReference>
<dbReference type="PROSITE" id="PS00435">
    <property type="entry name" value="PEROXIDASE_1"/>
    <property type="match status" value="1"/>
</dbReference>
<dbReference type="AlphaFoldDB" id="A0AAD3YD32"/>
<evidence type="ECO:0000256" key="8">
    <source>
        <dbReference type="ARBA" id="ARBA00022946"/>
    </source>
</evidence>
<reference evidence="15" key="2">
    <citation type="submission" date="2023-06" db="EMBL/GenBank/DDBJ databases">
        <authorList>
            <person name="Kobayashi Y."/>
            <person name="Kayamori A."/>
            <person name="Aoki K."/>
            <person name="Shiwa Y."/>
            <person name="Fujita N."/>
            <person name="Sugita T."/>
            <person name="Iwasaki W."/>
            <person name="Tanaka N."/>
            <person name="Takashima M."/>
        </authorList>
    </citation>
    <scope>NUCLEOTIDE SEQUENCE</scope>
    <source>
        <strain evidence="15">HIS016</strain>
    </source>
</reference>
<dbReference type="InterPro" id="IPR044831">
    <property type="entry name" value="Ccp1-like"/>
</dbReference>
<keyword evidence="16" id="KW-1185">Reference proteome</keyword>
<dbReference type="Gene3D" id="1.10.420.10">
    <property type="entry name" value="Peroxidase, domain 2"/>
    <property type="match status" value="1"/>
</dbReference>
<dbReference type="PRINTS" id="PR00458">
    <property type="entry name" value="PEROXIDASE"/>
</dbReference>
<dbReference type="EMBL" id="BTCM01000004">
    <property type="protein sequence ID" value="GMK57758.1"/>
    <property type="molecule type" value="Genomic_DNA"/>
</dbReference>
<comment type="subcellular location">
    <subcellularLocation>
        <location evidence="3">Mitochondrion intermembrane space</location>
    </subcellularLocation>
    <subcellularLocation>
        <location evidence="2">Mitochondrion matrix</location>
    </subcellularLocation>
</comment>